<evidence type="ECO:0000313" key="1">
    <source>
        <dbReference type="EMBL" id="MPM58005.1"/>
    </source>
</evidence>
<proteinExistence type="predicted"/>
<organism evidence="1">
    <name type="scientific">bioreactor metagenome</name>
    <dbReference type="NCBI Taxonomy" id="1076179"/>
    <lineage>
        <taxon>unclassified sequences</taxon>
        <taxon>metagenomes</taxon>
        <taxon>ecological metagenomes</taxon>
    </lineage>
</organism>
<dbReference type="AlphaFoldDB" id="A0A645AXN4"/>
<comment type="caution">
    <text evidence="1">The sequence shown here is derived from an EMBL/GenBank/DDBJ whole genome shotgun (WGS) entry which is preliminary data.</text>
</comment>
<protein>
    <submittedName>
        <fullName evidence="1">Uncharacterized protein</fullName>
    </submittedName>
</protein>
<reference evidence="1" key="1">
    <citation type="submission" date="2019-08" db="EMBL/GenBank/DDBJ databases">
        <authorList>
            <person name="Kucharzyk K."/>
            <person name="Murdoch R.W."/>
            <person name="Higgins S."/>
            <person name="Loffler F."/>
        </authorList>
    </citation>
    <scope>NUCLEOTIDE SEQUENCE</scope>
</reference>
<sequence>MIPVDEEKEQYQKNQHHQYRYGETGLKNRQISPLEQGVFPFQKEIPVVATKTMN</sequence>
<accession>A0A645AXN4</accession>
<dbReference type="EMBL" id="VSSQ01016550">
    <property type="protein sequence ID" value="MPM58005.1"/>
    <property type="molecule type" value="Genomic_DNA"/>
</dbReference>
<name>A0A645AXN4_9ZZZZ</name>
<gene>
    <name evidence="1" type="ORF">SDC9_104834</name>
</gene>